<protein>
    <submittedName>
        <fullName evidence="1">Uncharacterized protein</fullName>
    </submittedName>
</protein>
<dbReference type="EMBL" id="KY523104">
    <property type="protein sequence ID" value="QKU35127.1"/>
    <property type="molecule type" value="Genomic_DNA"/>
</dbReference>
<dbReference type="RefSeq" id="YP_010781782.1">
    <property type="nucleotide sequence ID" value="NC_075039.1"/>
</dbReference>
<evidence type="ECO:0000313" key="1">
    <source>
        <dbReference type="EMBL" id="QKU35127.1"/>
    </source>
</evidence>
<proteinExistence type="predicted"/>
<organism evidence="1">
    <name type="scientific">Tupanvirus soda lake</name>
    <dbReference type="NCBI Taxonomy" id="2126985"/>
    <lineage>
        <taxon>Viruses</taxon>
        <taxon>Varidnaviria</taxon>
        <taxon>Bamfordvirae</taxon>
        <taxon>Nucleocytoviricota</taxon>
        <taxon>Megaviricetes</taxon>
        <taxon>Imitervirales</taxon>
        <taxon>Mimiviridae</taxon>
        <taxon>Megamimivirinae</taxon>
        <taxon>Tupanvirus</taxon>
        <taxon>Tupanvirus salinum</taxon>
    </lineage>
</organism>
<reference evidence="1" key="1">
    <citation type="submission" date="2017-01" db="EMBL/GenBank/DDBJ databases">
        <authorList>
            <person name="Assis F.L."/>
            <person name="Abrahao J.S."/>
            <person name="Silva L."/>
            <person name="Khalil J.B."/>
            <person name="Rodrigues R."/>
            <person name="Silva L.S."/>
            <person name="Arantes T."/>
            <person name="Boratto P."/>
            <person name="Andrade M."/>
            <person name="Kroon E.G."/>
            <person name="Ribeiro B."/>
            <person name="Bergier I."/>
            <person name="Seligmann H."/>
            <person name="Ghigo E."/>
            <person name="Colson P."/>
            <person name="Levasseur A."/>
            <person name="Raoult D."/>
            <person name="Scola B.L."/>
        </authorList>
    </citation>
    <scope>NUCLEOTIDE SEQUENCE</scope>
    <source>
        <strain evidence="1">Soda lake</strain>
    </source>
</reference>
<accession>A0A6N1NRC8</accession>
<name>A0A6N1NRC8_9VIRU</name>
<reference evidence="1" key="2">
    <citation type="journal article" date="2018" name="Nat. Commun.">
        <title>Tailed giant Tupanvirus possesses the most complete translational apparatus of the known virosphere.</title>
        <authorList>
            <person name="Abrahao J."/>
            <person name="Silva L."/>
            <person name="Silva L.S."/>
            <person name="Khalil J.Y.B."/>
            <person name="Rodrigues R."/>
            <person name="Arantes T."/>
            <person name="Assis F."/>
            <person name="Boratto P."/>
            <person name="Andrade M."/>
            <person name="Kroon E.G."/>
            <person name="Ribeiro B."/>
            <person name="Bergier I."/>
            <person name="Seligmann H."/>
            <person name="Ghigo E."/>
            <person name="Colson P."/>
            <person name="Levasseur A."/>
            <person name="Kroemer G."/>
            <person name="Raoult D."/>
            <person name="La Scola B."/>
        </authorList>
    </citation>
    <scope>NUCLEOTIDE SEQUENCE [LARGE SCALE GENOMIC DNA]</scope>
    <source>
        <strain evidence="1">Soda lake</strain>
    </source>
</reference>
<sequence length="309" mass="35455">MQNSMFTPNGGPMAFNPMMGKQGNFQTAFNSLPNIQSNGYDPKGQFANHNFMNQNAMLHNNLSNILLNEEIREYSVMIDSKDRNYQVYPDPFSYEVKFHPLPKSKEKINGKYVTYEEPAPTINDNFKNVRYIKLEEVLLPLYNRVKTVVEEDDEGDTVKTWKVDTNKPITDNLYVVLSLGSGYADENYKSTNDVLSDSFATIYFDCKANNTHYFGCTSNGIKIFPQDQLGTIDKLKISFMDPYGQPLRCVHVNKNIKSNMVCTCEDPEGDIETDCFKHNLFHPLNPIFQHHLHFKVGVVEPRLNKLTFS</sequence>
<dbReference type="KEGG" id="vg:80518546"/>
<dbReference type="GeneID" id="80518546"/>